<dbReference type="GO" id="GO:0005524">
    <property type="term" value="F:ATP binding"/>
    <property type="evidence" value="ECO:0007669"/>
    <property type="project" value="UniProtKB-KW"/>
</dbReference>
<dbReference type="InterPro" id="IPR003594">
    <property type="entry name" value="HATPase_dom"/>
</dbReference>
<sequence length="628" mass="68241">MKLKEEGAVAPGEDLTKLFLKRRLVWAVLLVLAAAAAIGVYGTVFATRAYLDQTSSRGQATLRLAVAVLRGQMSRYRSLPALIADHDDIKELLADPLNERLRRNANVYLQEINGLLASSDIYVMMPGGDTIAASNYDGSASFVGENFSYRPYYQDAMKGEHGRFFALGTTSLKRGYYFSSPVVVDGKIGGVVAFKVDIEPIEASWKGGDYEILVSDPEGIIFMTGRPEWLYSSLLPLTRERLARTETSRRYANATLRELPISRSSFHGAHDLMTITASGTAHEYLVLAEAMPEAGWTVSVLLDTRSAHAQALTGVAAALLLLGLATLAGAIILQRRARLAERMELQASARAELEHRVDERTADLALVNRRLETEVAERRATEKQLRQTQSDLIQAGKLAALGQMSAALSHEFNQPLTAVKTYADNAAILIERNRVEEARDNVSRISTLADRMASISKHLRNFARKPNQKLGAVPLADVVKDTLEIVAWRLKAANATVHVDLGPTPLVVRAGSVRLQQVLVNLISNAADAVEGLADREIRVSARRRAGKVVVSVRDHGPGIPAAIAERIFDPFFTTKGVGKGLGLGLSISYNIIKDFGGSLAVSNDPEGGAVFTIELDAVRAPLREAAE</sequence>
<name>A0A1I4C9C7_9HYPH</name>
<dbReference type="SUPFAM" id="SSF55874">
    <property type="entry name" value="ATPase domain of HSP90 chaperone/DNA topoisomerase II/histidine kinase"/>
    <property type="match status" value="1"/>
</dbReference>
<dbReference type="InterPro" id="IPR036097">
    <property type="entry name" value="HisK_dim/P_sf"/>
</dbReference>
<dbReference type="FunFam" id="1.10.287.130:FF:000049">
    <property type="entry name" value="C4-dicarboxylate transport sensor protein DctB"/>
    <property type="match status" value="1"/>
</dbReference>
<keyword evidence="10 19" id="KW-0418">Kinase</keyword>
<dbReference type="PANTHER" id="PTHR43065">
    <property type="entry name" value="SENSOR HISTIDINE KINASE"/>
    <property type="match status" value="1"/>
</dbReference>
<evidence type="ECO:0000256" key="16">
    <source>
        <dbReference type="ARBA" id="ARBA00073143"/>
    </source>
</evidence>
<evidence type="ECO:0000313" key="20">
    <source>
        <dbReference type="Proteomes" id="UP000323300"/>
    </source>
</evidence>
<evidence type="ECO:0000259" key="18">
    <source>
        <dbReference type="PROSITE" id="PS50109"/>
    </source>
</evidence>
<dbReference type="InterPro" id="IPR004358">
    <property type="entry name" value="Sig_transdc_His_kin-like_C"/>
</dbReference>
<dbReference type="CDD" id="cd00082">
    <property type="entry name" value="HisKA"/>
    <property type="match status" value="1"/>
</dbReference>
<dbReference type="EMBL" id="FOSL01000012">
    <property type="protein sequence ID" value="SFK76776.1"/>
    <property type="molecule type" value="Genomic_DNA"/>
</dbReference>
<protein>
    <recommendedName>
        <fullName evidence="16">C4-dicarboxylate transport sensor protein DctB</fullName>
        <ecNumber evidence="3">2.7.13.3</ecNumber>
    </recommendedName>
</protein>
<dbReference type="EC" id="2.7.13.3" evidence="3"/>
<evidence type="ECO:0000256" key="10">
    <source>
        <dbReference type="ARBA" id="ARBA00022777"/>
    </source>
</evidence>
<dbReference type="InterPro" id="IPR029151">
    <property type="entry name" value="Sensor-like_sf"/>
</dbReference>
<evidence type="ECO:0000256" key="2">
    <source>
        <dbReference type="ARBA" id="ARBA00004429"/>
    </source>
</evidence>
<evidence type="ECO:0000256" key="12">
    <source>
        <dbReference type="ARBA" id="ARBA00022989"/>
    </source>
</evidence>
<evidence type="ECO:0000256" key="7">
    <source>
        <dbReference type="ARBA" id="ARBA00022679"/>
    </source>
</evidence>
<dbReference type="PRINTS" id="PR00344">
    <property type="entry name" value="BCTRLSENSOR"/>
</dbReference>
<comment type="function">
    <text evidence="15">Member of the two-component regulatory system DctB/DctD involved in the transport of C4-dicarboxylates. DctB functions as a membrane-associated protein kinase that phosphorylates DctD in response to environmental signals.</text>
</comment>
<dbReference type="SMART" id="SM00387">
    <property type="entry name" value="HATPase_c"/>
    <property type="match status" value="1"/>
</dbReference>
<evidence type="ECO:0000313" key="19">
    <source>
        <dbReference type="EMBL" id="SFK76776.1"/>
    </source>
</evidence>
<dbReference type="PROSITE" id="PS50109">
    <property type="entry name" value="HIS_KIN"/>
    <property type="match status" value="1"/>
</dbReference>
<comment type="catalytic activity">
    <reaction evidence="1">
        <text>ATP + protein L-histidine = ADP + protein N-phospho-L-histidine.</text>
        <dbReference type="EC" id="2.7.13.3"/>
    </reaction>
</comment>
<keyword evidence="11" id="KW-0067">ATP-binding</keyword>
<proteinExistence type="predicted"/>
<gene>
    <name evidence="19" type="ORF">SAMN04488498_11248</name>
</gene>
<feature type="domain" description="Histidine kinase" evidence="18">
    <location>
        <begin position="407"/>
        <end position="620"/>
    </location>
</feature>
<dbReference type="Pfam" id="PF02743">
    <property type="entry name" value="dCache_1"/>
    <property type="match status" value="1"/>
</dbReference>
<keyword evidence="8 17" id="KW-0812">Transmembrane</keyword>
<keyword evidence="12 17" id="KW-1133">Transmembrane helix</keyword>
<evidence type="ECO:0000256" key="1">
    <source>
        <dbReference type="ARBA" id="ARBA00000085"/>
    </source>
</evidence>
<dbReference type="Proteomes" id="UP000323300">
    <property type="component" value="Unassembled WGS sequence"/>
</dbReference>
<dbReference type="Pfam" id="PF02518">
    <property type="entry name" value="HATPase_c"/>
    <property type="match status" value="1"/>
</dbReference>
<dbReference type="Pfam" id="PF00512">
    <property type="entry name" value="HisKA"/>
    <property type="match status" value="1"/>
</dbReference>
<keyword evidence="20" id="KW-1185">Reference proteome</keyword>
<dbReference type="SUPFAM" id="SSF103190">
    <property type="entry name" value="Sensory domain-like"/>
    <property type="match status" value="1"/>
</dbReference>
<dbReference type="InterPro" id="IPR017055">
    <property type="entry name" value="Sig_transdc_His_kinase_DctB"/>
</dbReference>
<evidence type="ECO:0000256" key="6">
    <source>
        <dbReference type="ARBA" id="ARBA00022553"/>
    </source>
</evidence>
<keyword evidence="14 17" id="KW-0472">Membrane</keyword>
<dbReference type="InterPro" id="IPR003661">
    <property type="entry name" value="HisK_dim/P_dom"/>
</dbReference>
<reference evidence="19 20" key="1">
    <citation type="submission" date="2016-10" db="EMBL/GenBank/DDBJ databases">
        <authorList>
            <person name="Varghese N."/>
            <person name="Submissions S."/>
        </authorList>
    </citation>
    <scope>NUCLEOTIDE SEQUENCE [LARGE SCALE GENOMIC DNA]</scope>
    <source>
        <strain evidence="19 20">DSM 21822</strain>
    </source>
</reference>
<dbReference type="PANTHER" id="PTHR43065:SF46">
    <property type="entry name" value="C4-DICARBOXYLATE TRANSPORT SENSOR PROTEIN DCTB"/>
    <property type="match status" value="1"/>
</dbReference>
<dbReference type="Gene3D" id="6.10.250.3020">
    <property type="match status" value="1"/>
</dbReference>
<keyword evidence="7" id="KW-0808">Transferase</keyword>
<evidence type="ECO:0000256" key="15">
    <source>
        <dbReference type="ARBA" id="ARBA00059004"/>
    </source>
</evidence>
<evidence type="ECO:0000256" key="14">
    <source>
        <dbReference type="ARBA" id="ARBA00023136"/>
    </source>
</evidence>
<dbReference type="Gene3D" id="3.30.450.20">
    <property type="entry name" value="PAS domain"/>
    <property type="match status" value="2"/>
</dbReference>
<dbReference type="InterPro" id="IPR005467">
    <property type="entry name" value="His_kinase_dom"/>
</dbReference>
<dbReference type="SUPFAM" id="SSF47384">
    <property type="entry name" value="Homodimeric domain of signal transducing histidine kinase"/>
    <property type="match status" value="1"/>
</dbReference>
<dbReference type="SMART" id="SM00388">
    <property type="entry name" value="HisKA"/>
    <property type="match status" value="1"/>
</dbReference>
<keyword evidence="4" id="KW-1003">Cell membrane</keyword>
<evidence type="ECO:0000256" key="9">
    <source>
        <dbReference type="ARBA" id="ARBA00022741"/>
    </source>
</evidence>
<evidence type="ECO:0000256" key="8">
    <source>
        <dbReference type="ARBA" id="ARBA00022692"/>
    </source>
</evidence>
<keyword evidence="5" id="KW-0997">Cell inner membrane</keyword>
<dbReference type="InterPro" id="IPR033479">
    <property type="entry name" value="dCache_1"/>
</dbReference>
<organism evidence="19 20">
    <name type="scientific">Neomesorhizobium albiziae</name>
    <dbReference type="NCBI Taxonomy" id="335020"/>
    <lineage>
        <taxon>Bacteria</taxon>
        <taxon>Pseudomonadati</taxon>
        <taxon>Pseudomonadota</taxon>
        <taxon>Alphaproteobacteria</taxon>
        <taxon>Hyphomicrobiales</taxon>
        <taxon>Phyllobacteriaceae</taxon>
        <taxon>Neomesorhizobium</taxon>
    </lineage>
</organism>
<dbReference type="PIRSF" id="PIRSF036431">
    <property type="entry name" value="STHK_DctB"/>
    <property type="match status" value="1"/>
</dbReference>
<keyword evidence="13" id="KW-0902">Two-component regulatory system</keyword>
<dbReference type="Gene3D" id="3.30.565.10">
    <property type="entry name" value="Histidine kinase-like ATPase, C-terminal domain"/>
    <property type="match status" value="1"/>
</dbReference>
<dbReference type="GO" id="GO:0005886">
    <property type="term" value="C:plasma membrane"/>
    <property type="evidence" value="ECO:0007669"/>
    <property type="project" value="UniProtKB-SubCell"/>
</dbReference>
<evidence type="ECO:0000256" key="3">
    <source>
        <dbReference type="ARBA" id="ARBA00012438"/>
    </source>
</evidence>
<comment type="subcellular location">
    <subcellularLocation>
        <location evidence="2">Cell inner membrane</location>
        <topology evidence="2">Multi-pass membrane protein</topology>
    </subcellularLocation>
</comment>
<feature type="transmembrane region" description="Helical" evidence="17">
    <location>
        <begin position="311"/>
        <end position="333"/>
    </location>
</feature>
<feature type="transmembrane region" description="Helical" evidence="17">
    <location>
        <begin position="24"/>
        <end position="46"/>
    </location>
</feature>
<dbReference type="InterPro" id="IPR036890">
    <property type="entry name" value="HATPase_C_sf"/>
</dbReference>
<keyword evidence="9" id="KW-0547">Nucleotide-binding</keyword>
<evidence type="ECO:0000256" key="13">
    <source>
        <dbReference type="ARBA" id="ARBA00023012"/>
    </source>
</evidence>
<evidence type="ECO:0000256" key="4">
    <source>
        <dbReference type="ARBA" id="ARBA00022475"/>
    </source>
</evidence>
<dbReference type="AlphaFoldDB" id="A0A1I4C9C7"/>
<dbReference type="Gene3D" id="1.10.287.130">
    <property type="match status" value="1"/>
</dbReference>
<evidence type="ECO:0000256" key="17">
    <source>
        <dbReference type="SAM" id="Phobius"/>
    </source>
</evidence>
<accession>A0A1I4C9C7</accession>
<dbReference type="GO" id="GO:0000155">
    <property type="term" value="F:phosphorelay sensor kinase activity"/>
    <property type="evidence" value="ECO:0007669"/>
    <property type="project" value="InterPro"/>
</dbReference>
<evidence type="ECO:0000256" key="11">
    <source>
        <dbReference type="ARBA" id="ARBA00022840"/>
    </source>
</evidence>
<evidence type="ECO:0000256" key="5">
    <source>
        <dbReference type="ARBA" id="ARBA00022519"/>
    </source>
</evidence>
<keyword evidence="6" id="KW-0597">Phosphoprotein</keyword>